<protein>
    <submittedName>
        <fullName evidence="6">Aconitate hydratase domain protein</fullName>
    </submittedName>
</protein>
<keyword evidence="7" id="KW-1185">Reference proteome</keyword>
<dbReference type="AlphaFoldDB" id="B9XBH0"/>
<keyword evidence="1" id="KW-0479">Metal-binding</keyword>
<dbReference type="GO" id="GO:0046872">
    <property type="term" value="F:metal ion binding"/>
    <property type="evidence" value="ECO:0007669"/>
    <property type="project" value="UniProtKB-KW"/>
</dbReference>
<evidence type="ECO:0000256" key="1">
    <source>
        <dbReference type="ARBA" id="ARBA00022723"/>
    </source>
</evidence>
<dbReference type="EMBL" id="ABOX02000003">
    <property type="protein sequence ID" value="EEF62855.1"/>
    <property type="molecule type" value="Genomic_DNA"/>
</dbReference>
<dbReference type="GO" id="GO:0016829">
    <property type="term" value="F:lyase activity"/>
    <property type="evidence" value="ECO:0007669"/>
    <property type="project" value="UniProtKB-KW"/>
</dbReference>
<dbReference type="GO" id="GO:0051536">
    <property type="term" value="F:iron-sulfur cluster binding"/>
    <property type="evidence" value="ECO:0007669"/>
    <property type="project" value="UniProtKB-KW"/>
</dbReference>
<keyword evidence="2" id="KW-0408">Iron</keyword>
<dbReference type="PANTHER" id="PTHR43822">
    <property type="entry name" value="HOMOACONITASE, MITOCHONDRIAL-RELATED"/>
    <property type="match status" value="1"/>
</dbReference>
<keyword evidence="3" id="KW-0411">Iron-sulfur</keyword>
<dbReference type="InterPro" id="IPR036008">
    <property type="entry name" value="Aconitase_4Fe-4S_dom"/>
</dbReference>
<gene>
    <name evidence="6" type="ORF">Cflav_PD5490</name>
</gene>
<dbReference type="RefSeq" id="WP_007413168.1">
    <property type="nucleotide sequence ID" value="NZ_ABOX02000003.1"/>
</dbReference>
<evidence type="ECO:0000259" key="5">
    <source>
        <dbReference type="Pfam" id="PF00330"/>
    </source>
</evidence>
<dbReference type="InterPro" id="IPR015931">
    <property type="entry name" value="Acnase/IPM_dHydase_lsu_aba_1/3"/>
</dbReference>
<organism evidence="6 7">
    <name type="scientific">Pedosphaera parvula (strain Ellin514)</name>
    <dbReference type="NCBI Taxonomy" id="320771"/>
    <lineage>
        <taxon>Bacteria</taxon>
        <taxon>Pseudomonadati</taxon>
        <taxon>Verrucomicrobiota</taxon>
        <taxon>Pedosphaerae</taxon>
        <taxon>Pedosphaerales</taxon>
        <taxon>Pedosphaeraceae</taxon>
        <taxon>Pedosphaera</taxon>
    </lineage>
</organism>
<dbReference type="OrthoDB" id="9802769at2"/>
<dbReference type="InterPro" id="IPR001030">
    <property type="entry name" value="Acoase/IPM_deHydtase_lsu_aba"/>
</dbReference>
<evidence type="ECO:0000256" key="3">
    <source>
        <dbReference type="ARBA" id="ARBA00023014"/>
    </source>
</evidence>
<dbReference type="Pfam" id="PF00330">
    <property type="entry name" value="Aconitase"/>
    <property type="match status" value="1"/>
</dbReference>
<accession>B9XBH0</accession>
<proteinExistence type="predicted"/>
<dbReference type="PANTHER" id="PTHR43822:SF2">
    <property type="entry name" value="HOMOACONITASE, MITOCHONDRIAL"/>
    <property type="match status" value="1"/>
</dbReference>
<feature type="domain" description="Aconitase/3-isopropylmalate dehydratase large subunit alpha/beta/alpha" evidence="5">
    <location>
        <begin position="18"/>
        <end position="445"/>
    </location>
</feature>
<keyword evidence="4" id="KW-0456">Lyase</keyword>
<dbReference type="STRING" id="320771.Cflav_PD5490"/>
<dbReference type="InterPro" id="IPR050067">
    <property type="entry name" value="IPM_dehydratase_rel_enz"/>
</dbReference>
<reference evidence="6 7" key="1">
    <citation type="journal article" date="2011" name="J. Bacteriol.">
        <title>Genome sequence of 'Pedosphaera parvula' Ellin514, an aerobic Verrucomicrobial isolate from pasture soil.</title>
        <authorList>
            <person name="Kant R."/>
            <person name="van Passel M.W."/>
            <person name="Sangwan P."/>
            <person name="Palva A."/>
            <person name="Lucas S."/>
            <person name="Copeland A."/>
            <person name="Lapidus A."/>
            <person name="Glavina Del Rio T."/>
            <person name="Dalin E."/>
            <person name="Tice H."/>
            <person name="Bruce D."/>
            <person name="Goodwin L."/>
            <person name="Pitluck S."/>
            <person name="Chertkov O."/>
            <person name="Larimer F.W."/>
            <person name="Land M.L."/>
            <person name="Hauser L."/>
            <person name="Brettin T.S."/>
            <person name="Detter J.C."/>
            <person name="Han S."/>
            <person name="de Vos W.M."/>
            <person name="Janssen P.H."/>
            <person name="Smidt H."/>
        </authorList>
    </citation>
    <scope>NUCLEOTIDE SEQUENCE [LARGE SCALE GENOMIC DNA]</scope>
    <source>
        <strain evidence="6 7">Ellin514</strain>
    </source>
</reference>
<sequence length="455" mass="49714">MTLTEKILARAAGKAKVEAGDNVWVSADVLMTHDVCGPGTIGVFKREFGKTAKVWDKQRVVIIPDHYIFTADSKSNRNVDILRDFVREQGLPYFYDVIDNPDGNWVFDPSKGLLKKQYGSNYAGVCHTALPQKGHTRPGEILFGTDSHTCMAGAFNEFATGIGNTDAGFVMGTGKLLLKVPETMHFRLEGALQPGVMAKDIILHCIGEIGFDGATYRAMQFDGSGVASLSMDDRMTIANMAIEAGGKNGIFEFDAQTKAFVDYRCKLNGTKATYQPVERDANEKFVYDMVVDLSKLEPTVACHPDPGQRKKAKEMDVKLDRAYIGSCTGGKTSDFLEFARVLKGKRVMIDTFGVPATPEIVHDLQTARWGEKTVWQILVDAGVQMTENAGCAACLGGPVDTFGRMNTPMKCISATNRNFPGRMGHKESQVFLASPATVAASALTGKITDPREYWS</sequence>
<evidence type="ECO:0000256" key="2">
    <source>
        <dbReference type="ARBA" id="ARBA00023004"/>
    </source>
</evidence>
<name>B9XBH0_PEDPL</name>
<dbReference type="GO" id="GO:0043436">
    <property type="term" value="P:oxoacid metabolic process"/>
    <property type="evidence" value="ECO:0007669"/>
    <property type="project" value="UniProtKB-ARBA"/>
</dbReference>
<evidence type="ECO:0000256" key="4">
    <source>
        <dbReference type="ARBA" id="ARBA00023239"/>
    </source>
</evidence>
<comment type="caution">
    <text evidence="6">The sequence shown here is derived from an EMBL/GenBank/DDBJ whole genome shotgun (WGS) entry which is preliminary data.</text>
</comment>
<evidence type="ECO:0000313" key="6">
    <source>
        <dbReference type="EMBL" id="EEF62855.1"/>
    </source>
</evidence>
<dbReference type="Proteomes" id="UP000003688">
    <property type="component" value="Unassembled WGS sequence"/>
</dbReference>
<dbReference type="Gene3D" id="3.30.499.10">
    <property type="entry name" value="Aconitase, domain 3"/>
    <property type="match status" value="2"/>
</dbReference>
<evidence type="ECO:0000313" key="7">
    <source>
        <dbReference type="Proteomes" id="UP000003688"/>
    </source>
</evidence>
<dbReference type="PRINTS" id="PR00415">
    <property type="entry name" value="ACONITASE"/>
</dbReference>
<dbReference type="SUPFAM" id="SSF53732">
    <property type="entry name" value="Aconitase iron-sulfur domain"/>
    <property type="match status" value="1"/>
</dbReference>